<keyword evidence="2 3" id="KW-0175">Coiled coil</keyword>
<keyword evidence="7" id="KW-1185">Reference proteome</keyword>
<dbReference type="OrthoDB" id="9813967at2"/>
<dbReference type="Pfam" id="PF25990">
    <property type="entry name" value="Beta-barrel_YknX"/>
    <property type="match status" value="1"/>
</dbReference>
<name>A0A212RHS1_RHOAC</name>
<organism evidence="6 7">
    <name type="scientific">Rhodoblastus acidophilus</name>
    <name type="common">Rhodopseudomonas acidophila</name>
    <dbReference type="NCBI Taxonomy" id="1074"/>
    <lineage>
        <taxon>Bacteria</taxon>
        <taxon>Pseudomonadati</taxon>
        <taxon>Pseudomonadota</taxon>
        <taxon>Alphaproteobacteria</taxon>
        <taxon>Hyphomicrobiales</taxon>
        <taxon>Rhodoblastaceae</taxon>
        <taxon>Rhodoblastus</taxon>
    </lineage>
</organism>
<dbReference type="PANTHER" id="PTHR32347">
    <property type="entry name" value="EFFLUX SYSTEM COMPONENT YKNX-RELATED"/>
    <property type="match status" value="1"/>
</dbReference>
<feature type="domain" description="YbhG-like alpha-helical hairpin" evidence="4">
    <location>
        <begin position="73"/>
        <end position="202"/>
    </location>
</feature>
<dbReference type="Gene3D" id="1.10.287.470">
    <property type="entry name" value="Helix hairpin bin"/>
    <property type="match status" value="1"/>
</dbReference>
<sequence>MKPRVIVIVVILALLAGGGWWWSRRGPAEGPLVLQGNVEVRQVNLGFKVAGRIAQLLVDEGDHVVAGQKLAALDKIYFEDTLRQLRAQRDQSAANLAKMIAGNRPEEIAQAEALVSEREATLANMKLTAERAQKLFTTAAGTQKTYDDATMAARQAEAQRESARQALNLMKAGFRKEDIDLARGQLAEREAAIGIAERQLADADLIAPGPGIVLSRVREAGAIVNGGETVFIVSLTTPVWVRTYVSELELGRIKPGQPVDLRLDAPQAKPMTGRIGFISTTAEFTPKTVETRELRTALVYRVRIVADDPDGVLRQGMPVTATVNAAGPDGPRLSESARP</sequence>
<gene>
    <name evidence="6" type="ORF">SAMN06265338_104213</name>
</gene>
<proteinExistence type="predicted"/>
<dbReference type="InterPro" id="IPR058636">
    <property type="entry name" value="Beta-barrel_YknX"/>
</dbReference>
<accession>A0A212RHS1</accession>
<dbReference type="Proteomes" id="UP000198418">
    <property type="component" value="Unassembled WGS sequence"/>
</dbReference>
<evidence type="ECO:0000259" key="5">
    <source>
        <dbReference type="Pfam" id="PF25990"/>
    </source>
</evidence>
<evidence type="ECO:0000259" key="4">
    <source>
        <dbReference type="Pfam" id="PF25881"/>
    </source>
</evidence>
<dbReference type="InterPro" id="IPR050465">
    <property type="entry name" value="UPF0194_transport"/>
</dbReference>
<dbReference type="EMBL" id="FYDG01000004">
    <property type="protein sequence ID" value="SNB71772.1"/>
    <property type="molecule type" value="Genomic_DNA"/>
</dbReference>
<evidence type="ECO:0000313" key="7">
    <source>
        <dbReference type="Proteomes" id="UP000198418"/>
    </source>
</evidence>
<feature type="domain" description="YknX-like beta-barrel" evidence="5">
    <location>
        <begin position="241"/>
        <end position="322"/>
    </location>
</feature>
<dbReference type="InterPro" id="IPR059052">
    <property type="entry name" value="HH_YbhG-like"/>
</dbReference>
<protein>
    <submittedName>
        <fullName evidence="6">HlyD family secretion protein</fullName>
    </submittedName>
</protein>
<dbReference type="GO" id="GO:0042597">
    <property type="term" value="C:periplasmic space"/>
    <property type="evidence" value="ECO:0007669"/>
    <property type="project" value="UniProtKB-SubCell"/>
</dbReference>
<dbReference type="RefSeq" id="WP_088520663.1">
    <property type="nucleotide sequence ID" value="NZ_FYDG01000004.1"/>
</dbReference>
<dbReference type="PANTHER" id="PTHR32347:SF29">
    <property type="entry name" value="UPF0194 MEMBRANE PROTEIN YBHG"/>
    <property type="match status" value="1"/>
</dbReference>
<dbReference type="SUPFAM" id="SSF111369">
    <property type="entry name" value="HlyD-like secretion proteins"/>
    <property type="match status" value="2"/>
</dbReference>
<dbReference type="Pfam" id="PF25881">
    <property type="entry name" value="HH_YBHG"/>
    <property type="match status" value="1"/>
</dbReference>
<evidence type="ECO:0000256" key="3">
    <source>
        <dbReference type="SAM" id="Coils"/>
    </source>
</evidence>
<evidence type="ECO:0000256" key="2">
    <source>
        <dbReference type="ARBA" id="ARBA00023054"/>
    </source>
</evidence>
<evidence type="ECO:0000313" key="6">
    <source>
        <dbReference type="EMBL" id="SNB71772.1"/>
    </source>
</evidence>
<dbReference type="AlphaFoldDB" id="A0A212RHS1"/>
<dbReference type="Gene3D" id="2.40.30.170">
    <property type="match status" value="1"/>
</dbReference>
<reference evidence="7" key="1">
    <citation type="submission" date="2017-06" db="EMBL/GenBank/DDBJ databases">
        <authorList>
            <person name="Varghese N."/>
            <person name="Submissions S."/>
        </authorList>
    </citation>
    <scope>NUCLEOTIDE SEQUENCE [LARGE SCALE GENOMIC DNA]</scope>
    <source>
        <strain evidence="7">DSM 137</strain>
    </source>
</reference>
<dbReference type="Gene3D" id="2.40.50.100">
    <property type="match status" value="1"/>
</dbReference>
<comment type="subcellular location">
    <subcellularLocation>
        <location evidence="1">Cell envelope</location>
    </subcellularLocation>
</comment>
<feature type="coiled-coil region" evidence="3">
    <location>
        <begin position="146"/>
        <end position="173"/>
    </location>
</feature>
<evidence type="ECO:0000256" key="1">
    <source>
        <dbReference type="ARBA" id="ARBA00004196"/>
    </source>
</evidence>